<sequence>MLREAAGLTGEDVGEELGWSVSKLSRTEKARAAVPWNDVSDLLNIYGVNDETRTALIQLCKDLKPQAWRQPYNDVLASFKNLANYIDLESAASSLPIHTPLTILGLLQTEDYARAIVSATWPLELTDLEVQRRVELRMQRQEVIGLDSPLRLWAILDEASMHREVGGPDVVRGQLQQLSRVAHRPEVTIQVIPFNAGGHVSWPGRSASSPLTTIQTCSPSRRSPARSPWTARRTSALQASALTIYARRLTRQSTRETDPRDSAEVRLAGEDVDGLVYLCSVAQEQPCRSAMRGEHNGLLDHLTAVIGLSDRRSPGPGEEDGSPSDRARP</sequence>
<feature type="compositionally biased region" description="Low complexity" evidence="1">
    <location>
        <begin position="218"/>
        <end position="233"/>
    </location>
</feature>
<dbReference type="Proteomes" id="UP001165135">
    <property type="component" value="Unassembled WGS sequence"/>
</dbReference>
<evidence type="ECO:0000313" key="3">
    <source>
        <dbReference type="EMBL" id="GLY76798.1"/>
    </source>
</evidence>
<dbReference type="InterPro" id="IPR001387">
    <property type="entry name" value="Cro/C1-type_HTH"/>
</dbReference>
<dbReference type="Pfam" id="PF19054">
    <property type="entry name" value="DUF5753"/>
    <property type="match status" value="1"/>
</dbReference>
<evidence type="ECO:0000313" key="4">
    <source>
        <dbReference type="Proteomes" id="UP001165135"/>
    </source>
</evidence>
<dbReference type="AlphaFoldDB" id="A0A9W6RJE5"/>
<dbReference type="GO" id="GO:0003677">
    <property type="term" value="F:DNA binding"/>
    <property type="evidence" value="ECO:0007669"/>
    <property type="project" value="InterPro"/>
</dbReference>
<reference evidence="3" key="1">
    <citation type="submission" date="2023-03" db="EMBL/GenBank/DDBJ databases">
        <title>Actinoallomurus iriomotensis NBRC 103681.</title>
        <authorList>
            <person name="Ichikawa N."/>
            <person name="Sato H."/>
            <person name="Tonouchi N."/>
        </authorList>
    </citation>
    <scope>NUCLEOTIDE SEQUENCE</scope>
    <source>
        <strain evidence="3">NBRC 103681</strain>
    </source>
</reference>
<dbReference type="RefSeq" id="WP_285625477.1">
    <property type="nucleotide sequence ID" value="NZ_BSTJ01000006.1"/>
</dbReference>
<feature type="region of interest" description="Disordered" evidence="1">
    <location>
        <begin position="205"/>
        <end position="233"/>
    </location>
</feature>
<dbReference type="CDD" id="cd00093">
    <property type="entry name" value="HTH_XRE"/>
    <property type="match status" value="1"/>
</dbReference>
<feature type="region of interest" description="Disordered" evidence="1">
    <location>
        <begin position="307"/>
        <end position="329"/>
    </location>
</feature>
<dbReference type="SUPFAM" id="SSF47413">
    <property type="entry name" value="lambda repressor-like DNA-binding domains"/>
    <property type="match status" value="1"/>
</dbReference>
<organism evidence="3 4">
    <name type="scientific">Actinoallomurus iriomotensis</name>
    <dbReference type="NCBI Taxonomy" id="478107"/>
    <lineage>
        <taxon>Bacteria</taxon>
        <taxon>Bacillati</taxon>
        <taxon>Actinomycetota</taxon>
        <taxon>Actinomycetes</taxon>
        <taxon>Streptosporangiales</taxon>
        <taxon>Thermomonosporaceae</taxon>
        <taxon>Actinoallomurus</taxon>
    </lineage>
</organism>
<accession>A0A9W6RJE5</accession>
<evidence type="ECO:0000259" key="2">
    <source>
        <dbReference type="Pfam" id="PF19054"/>
    </source>
</evidence>
<dbReference type="InterPro" id="IPR043917">
    <property type="entry name" value="DUF5753"/>
</dbReference>
<protein>
    <recommendedName>
        <fullName evidence="2">DUF5753 domain-containing protein</fullName>
    </recommendedName>
</protein>
<name>A0A9W6RJE5_9ACTN</name>
<dbReference type="Pfam" id="PF13560">
    <property type="entry name" value="HTH_31"/>
    <property type="match status" value="1"/>
</dbReference>
<comment type="caution">
    <text evidence="3">The sequence shown here is derived from an EMBL/GenBank/DDBJ whole genome shotgun (WGS) entry which is preliminary data.</text>
</comment>
<gene>
    <name evidence="3" type="ORF">Airi01_050650</name>
</gene>
<evidence type="ECO:0000256" key="1">
    <source>
        <dbReference type="SAM" id="MobiDB-lite"/>
    </source>
</evidence>
<feature type="domain" description="DUF5753" evidence="2">
    <location>
        <begin position="83"/>
        <end position="202"/>
    </location>
</feature>
<dbReference type="InterPro" id="IPR010982">
    <property type="entry name" value="Lambda_DNA-bd_dom_sf"/>
</dbReference>
<dbReference type="EMBL" id="BSTJ01000006">
    <property type="protein sequence ID" value="GLY76798.1"/>
    <property type="molecule type" value="Genomic_DNA"/>
</dbReference>
<feature type="compositionally biased region" description="Polar residues" evidence="1">
    <location>
        <begin position="206"/>
        <end position="217"/>
    </location>
</feature>
<proteinExistence type="predicted"/>